<sequence>MAAGGRRLQIVSHIQQPSDFSGRGRHYRECPFDVAPTPLTATAKLSSATALHDPKDPHDEAVAAFYVQASGGLGTLCAPVLSLTTDDTERGLGYSPTSTVCGSSRSSRSTPRLR</sequence>
<name>A0ABW6YJR9_9ACTN</name>
<gene>
    <name evidence="2" type="ORF">ACF05T_28465</name>
</gene>
<keyword evidence="3" id="KW-1185">Reference proteome</keyword>
<evidence type="ECO:0000313" key="2">
    <source>
        <dbReference type="EMBL" id="MFF8279988.1"/>
    </source>
</evidence>
<dbReference type="EMBL" id="JBIBSM010000018">
    <property type="protein sequence ID" value="MFF8279988.1"/>
    <property type="molecule type" value="Genomic_DNA"/>
</dbReference>
<dbReference type="Proteomes" id="UP001603013">
    <property type="component" value="Unassembled WGS sequence"/>
</dbReference>
<dbReference type="RefSeq" id="WP_391936897.1">
    <property type="nucleotide sequence ID" value="NZ_JBIBSM010000018.1"/>
</dbReference>
<evidence type="ECO:0000313" key="3">
    <source>
        <dbReference type="Proteomes" id="UP001603013"/>
    </source>
</evidence>
<proteinExistence type="predicted"/>
<feature type="compositionally biased region" description="Low complexity" evidence="1">
    <location>
        <begin position="95"/>
        <end position="114"/>
    </location>
</feature>
<comment type="caution">
    <text evidence="2">The sequence shown here is derived from an EMBL/GenBank/DDBJ whole genome shotgun (WGS) entry which is preliminary data.</text>
</comment>
<reference evidence="2 3" key="1">
    <citation type="submission" date="2024-10" db="EMBL/GenBank/DDBJ databases">
        <title>The Natural Products Discovery Center: Release of the First 8490 Sequenced Strains for Exploring Actinobacteria Biosynthetic Diversity.</title>
        <authorList>
            <person name="Kalkreuter E."/>
            <person name="Kautsar S.A."/>
            <person name="Yang D."/>
            <person name="Bader C.D."/>
            <person name="Teijaro C.N."/>
            <person name="Fluegel L."/>
            <person name="Davis C.M."/>
            <person name="Simpson J.R."/>
            <person name="Lauterbach L."/>
            <person name="Steele A.D."/>
            <person name="Gui C."/>
            <person name="Meng S."/>
            <person name="Li G."/>
            <person name="Viehrig K."/>
            <person name="Ye F."/>
            <person name="Su P."/>
            <person name="Kiefer A.F."/>
            <person name="Nichols A."/>
            <person name="Cepeda A.J."/>
            <person name="Yan W."/>
            <person name="Fan B."/>
            <person name="Jiang Y."/>
            <person name="Adhikari A."/>
            <person name="Zheng C.-J."/>
            <person name="Schuster L."/>
            <person name="Cowan T.M."/>
            <person name="Smanski M.J."/>
            <person name="Chevrette M.G."/>
            <person name="De Carvalho L.P.S."/>
            <person name="Shen B."/>
        </authorList>
    </citation>
    <scope>NUCLEOTIDE SEQUENCE [LARGE SCALE GENOMIC DNA]</scope>
    <source>
        <strain evidence="2 3">NPDC015755</strain>
    </source>
</reference>
<accession>A0ABW6YJR9</accession>
<protein>
    <submittedName>
        <fullName evidence="2">Uncharacterized protein</fullName>
    </submittedName>
</protein>
<organism evidence="2 3">
    <name type="scientific">Streptomyces lateritius</name>
    <dbReference type="NCBI Taxonomy" id="67313"/>
    <lineage>
        <taxon>Bacteria</taxon>
        <taxon>Bacillati</taxon>
        <taxon>Actinomycetota</taxon>
        <taxon>Actinomycetes</taxon>
        <taxon>Kitasatosporales</taxon>
        <taxon>Streptomycetaceae</taxon>
        <taxon>Streptomyces</taxon>
    </lineage>
</organism>
<evidence type="ECO:0000256" key="1">
    <source>
        <dbReference type="SAM" id="MobiDB-lite"/>
    </source>
</evidence>
<feature type="region of interest" description="Disordered" evidence="1">
    <location>
        <begin position="86"/>
        <end position="114"/>
    </location>
</feature>